<dbReference type="PROSITE" id="PS50987">
    <property type="entry name" value="HTH_ARSR_2"/>
    <property type="match status" value="1"/>
</dbReference>
<dbReference type="PANTHER" id="PTHR33154">
    <property type="entry name" value="TRANSCRIPTIONAL REGULATOR, ARSR FAMILY"/>
    <property type="match status" value="1"/>
</dbReference>
<dbReference type="GO" id="GO:0003700">
    <property type="term" value="F:DNA-binding transcription factor activity"/>
    <property type="evidence" value="ECO:0007669"/>
    <property type="project" value="InterPro"/>
</dbReference>
<dbReference type="Proteomes" id="UP000053058">
    <property type="component" value="Unassembled WGS sequence"/>
</dbReference>
<dbReference type="Gene3D" id="1.10.10.10">
    <property type="entry name" value="Winged helix-like DNA-binding domain superfamily/Winged helix DNA-binding domain"/>
    <property type="match status" value="1"/>
</dbReference>
<accession>A0A0V8CNP2</accession>
<dbReference type="InterPro" id="IPR011991">
    <property type="entry name" value="ArsR-like_HTH"/>
</dbReference>
<dbReference type="InterPro" id="IPR001845">
    <property type="entry name" value="HTH_ArsR_DNA-bd_dom"/>
</dbReference>
<dbReference type="PANTHER" id="PTHR33154:SF36">
    <property type="entry name" value="TRANSCRIPTIONAL REGULATOR"/>
    <property type="match status" value="1"/>
</dbReference>
<dbReference type="PATRIC" id="fig|1360.102.peg.1699"/>
<dbReference type="PRINTS" id="PR00778">
    <property type="entry name" value="HTHARSR"/>
</dbReference>
<comment type="caution">
    <text evidence="5">The sequence shown here is derived from an EMBL/GenBank/DDBJ whole genome shotgun (WGS) entry which is preliminary data.</text>
</comment>
<evidence type="ECO:0000256" key="2">
    <source>
        <dbReference type="ARBA" id="ARBA00023125"/>
    </source>
</evidence>
<feature type="domain" description="HTH arsR-type" evidence="4">
    <location>
        <begin position="1"/>
        <end position="93"/>
    </location>
</feature>
<dbReference type="NCBIfam" id="NF033788">
    <property type="entry name" value="HTH_metalloreg"/>
    <property type="match status" value="1"/>
</dbReference>
<reference evidence="6" key="1">
    <citation type="submission" date="2015-10" db="EMBL/GenBank/DDBJ databases">
        <title>Draft Genome Sequences of 11 Lactococcus lactis subspecies cremoris strains.</title>
        <authorList>
            <person name="Wels M."/>
            <person name="Backus L."/>
            <person name="Boekhorst J."/>
            <person name="Dijkstra A."/>
            <person name="Beerthuizen M."/>
            <person name="Kelly W."/>
            <person name="Siezen R."/>
            <person name="Bachmann H."/>
            <person name="Van Hijum S."/>
        </authorList>
    </citation>
    <scope>NUCLEOTIDE SEQUENCE [LARGE SCALE GENOMIC DNA]</scope>
    <source>
        <strain evidence="6">KF282</strain>
    </source>
</reference>
<dbReference type="GO" id="GO:0003677">
    <property type="term" value="F:DNA binding"/>
    <property type="evidence" value="ECO:0007669"/>
    <property type="project" value="UniProtKB-KW"/>
</dbReference>
<name>A0A0V8CNP2_LACLL</name>
<evidence type="ECO:0000256" key="3">
    <source>
        <dbReference type="ARBA" id="ARBA00023163"/>
    </source>
</evidence>
<dbReference type="SMART" id="SM00418">
    <property type="entry name" value="HTH_ARSR"/>
    <property type="match status" value="1"/>
</dbReference>
<organism evidence="5 6">
    <name type="scientific">Lactococcus lactis subsp. lactis</name>
    <name type="common">Streptococcus lactis</name>
    <dbReference type="NCBI Taxonomy" id="1360"/>
    <lineage>
        <taxon>Bacteria</taxon>
        <taxon>Bacillati</taxon>
        <taxon>Bacillota</taxon>
        <taxon>Bacilli</taxon>
        <taxon>Lactobacillales</taxon>
        <taxon>Streptococcaceae</taxon>
        <taxon>Lactococcus</taxon>
    </lineage>
</organism>
<evidence type="ECO:0000313" key="6">
    <source>
        <dbReference type="Proteomes" id="UP000053058"/>
    </source>
</evidence>
<evidence type="ECO:0000313" key="5">
    <source>
        <dbReference type="EMBL" id="KSU02729.1"/>
    </source>
</evidence>
<evidence type="ECO:0000259" key="4">
    <source>
        <dbReference type="PROSITE" id="PS50987"/>
    </source>
</evidence>
<dbReference type="CDD" id="cd00090">
    <property type="entry name" value="HTH_ARSR"/>
    <property type="match status" value="1"/>
</dbReference>
<proteinExistence type="predicted"/>
<protein>
    <submittedName>
        <fullName evidence="5">Transcriptional regulator ArsR family</fullName>
    </submittedName>
</protein>
<dbReference type="InterPro" id="IPR036390">
    <property type="entry name" value="WH_DNA-bd_sf"/>
</dbReference>
<dbReference type="RefSeq" id="WP_058218303.1">
    <property type="nucleotide sequence ID" value="NZ_CP159484.1"/>
</dbReference>
<keyword evidence="3" id="KW-0804">Transcription</keyword>
<dbReference type="AlphaFoldDB" id="A0A0V8CNP2"/>
<keyword evidence="2" id="KW-0238">DNA-binding</keyword>
<keyword evidence="1" id="KW-0805">Transcription regulation</keyword>
<dbReference type="SUPFAM" id="SSF46785">
    <property type="entry name" value="Winged helix' DNA-binding domain"/>
    <property type="match status" value="1"/>
</dbReference>
<dbReference type="InterPro" id="IPR051081">
    <property type="entry name" value="HTH_MetalResp_TranReg"/>
</dbReference>
<dbReference type="Pfam" id="PF01022">
    <property type="entry name" value="HTH_5"/>
    <property type="match status" value="1"/>
</dbReference>
<sequence>MNQNQKRLKLIHGLSNETRLQVLEILKEGENTVSELMEKIGCNQSNLSQHLSCLKECGFIVSRQSGKYVYYSLANTDLFRLLNIIDETIYDMHWSKNEEIECATHII</sequence>
<dbReference type="EMBL" id="LKLN01000076">
    <property type="protein sequence ID" value="KSU02729.1"/>
    <property type="molecule type" value="Genomic_DNA"/>
</dbReference>
<dbReference type="InterPro" id="IPR036388">
    <property type="entry name" value="WH-like_DNA-bd_sf"/>
</dbReference>
<gene>
    <name evidence="5" type="ORF">KF282_1933</name>
</gene>
<evidence type="ECO:0000256" key="1">
    <source>
        <dbReference type="ARBA" id="ARBA00023015"/>
    </source>
</evidence>